<organism evidence="1 2">
    <name type="scientific">Jannaschia donghaensis</name>
    <dbReference type="NCBI Taxonomy" id="420998"/>
    <lineage>
        <taxon>Bacteria</taxon>
        <taxon>Pseudomonadati</taxon>
        <taxon>Pseudomonadota</taxon>
        <taxon>Alphaproteobacteria</taxon>
        <taxon>Rhodobacterales</taxon>
        <taxon>Roseobacteraceae</taxon>
        <taxon>Jannaschia</taxon>
    </lineage>
</organism>
<gene>
    <name evidence="1" type="ORF">JDO7802_02385</name>
</gene>
<keyword evidence="2" id="KW-1185">Reference proteome</keyword>
<dbReference type="AntiFam" id="ANF00156">
    <property type="entry name" value="Shadow ORF (opposite yahK)"/>
</dbReference>
<accession>A0A0M6YJ20</accession>
<dbReference type="STRING" id="420998.JDO7802_02385"/>
<reference evidence="1 2" key="1">
    <citation type="submission" date="2015-07" db="EMBL/GenBank/DDBJ databases">
        <authorList>
            <person name="Noorani M."/>
        </authorList>
    </citation>
    <scope>NUCLEOTIDE SEQUENCE [LARGE SCALE GENOMIC DNA]</scope>
    <source>
        <strain evidence="1 2">CECT 7802</strain>
    </source>
</reference>
<dbReference type="EMBL" id="CXSU01000012">
    <property type="protein sequence ID" value="CTQ50362.1"/>
    <property type="molecule type" value="Genomic_DNA"/>
</dbReference>
<proteinExistence type="predicted"/>
<dbReference type="Proteomes" id="UP000049222">
    <property type="component" value="Unassembled WGS sequence"/>
</dbReference>
<evidence type="ECO:0000313" key="1">
    <source>
        <dbReference type="EMBL" id="CTQ50362.1"/>
    </source>
</evidence>
<dbReference type="AlphaFoldDB" id="A0A0M6YJ20"/>
<evidence type="ECO:0000313" key="2">
    <source>
        <dbReference type="Proteomes" id="UP000049222"/>
    </source>
</evidence>
<name>A0A0M6YJ20_9RHOB</name>
<protein>
    <submittedName>
        <fullName evidence="1">Uncharacterized protein</fullName>
    </submittedName>
</protein>
<sequence length="277" mass="29559">MLAQHADRLCKGRARRRGDQRTVHPAKGRCDFGHRIGRGGIDDRIGPKVARKGQLVGGHVDGDDVHAHGLGVLHRHVAQPADPDDGDPLAGAHLRLLEALVHGHTGAKHWRCRPPVHGAGNGPDVIRVGGDVVGIGPVHGIARHLLVVAQRFPSADAMRASPAGRVQPGHADAVPFLQVGDARAQARHFAHTFVPRNEGGAGLHRPVAFGGVKVGVTDARGADPLQDLPRADLRHRHLPDFERLAQVGNDGGFHGLFHRRLLYRGCRLSGQEGAAAR</sequence>